<feature type="coiled-coil region" evidence="3">
    <location>
        <begin position="316"/>
        <end position="343"/>
    </location>
</feature>
<proteinExistence type="predicted"/>
<dbReference type="STRING" id="626887.J057_14350"/>
<dbReference type="Pfam" id="PF09375">
    <property type="entry name" value="Peptidase_M75"/>
    <property type="match status" value="1"/>
</dbReference>
<dbReference type="AlphaFoldDB" id="N6VQV6"/>
<comment type="caution">
    <text evidence="5">The sequence shown here is derived from an EMBL/GenBank/DDBJ whole genome shotgun (WGS) entry which is preliminary data.</text>
</comment>
<protein>
    <recommendedName>
        <fullName evidence="4">Imelysin-like domain-containing protein</fullName>
    </recommendedName>
</protein>
<evidence type="ECO:0000256" key="3">
    <source>
        <dbReference type="SAM" id="Coils"/>
    </source>
</evidence>
<dbReference type="EMBL" id="APLQ01000014">
    <property type="protein sequence ID" value="ENO12590.1"/>
    <property type="molecule type" value="Genomic_DNA"/>
</dbReference>
<dbReference type="InterPro" id="IPR018976">
    <property type="entry name" value="Imelysin-like"/>
</dbReference>
<dbReference type="RefSeq" id="WP_004580820.1">
    <property type="nucleotide sequence ID" value="NZ_AP028878.1"/>
</dbReference>
<feature type="domain" description="Imelysin-like" evidence="4">
    <location>
        <begin position="62"/>
        <end position="369"/>
    </location>
</feature>
<evidence type="ECO:0000256" key="1">
    <source>
        <dbReference type="ARBA" id="ARBA00004196"/>
    </source>
</evidence>
<organism evidence="5 6">
    <name type="scientific">Marinobacter nanhaiticus D15-8W</name>
    <dbReference type="NCBI Taxonomy" id="626887"/>
    <lineage>
        <taxon>Bacteria</taxon>
        <taxon>Pseudomonadati</taxon>
        <taxon>Pseudomonadota</taxon>
        <taxon>Gammaproteobacteria</taxon>
        <taxon>Pseudomonadales</taxon>
        <taxon>Marinobacteraceae</taxon>
        <taxon>Marinobacter</taxon>
    </lineage>
</organism>
<keyword evidence="2" id="KW-0732">Signal</keyword>
<dbReference type="InterPro" id="IPR038352">
    <property type="entry name" value="Imelysin_sf"/>
</dbReference>
<accession>N6VQV6</accession>
<sequence>MPGKARVAPPRLSNILGLGLALLLTGCSESPPPDEASTAEETGPVTAIPEALKSAVTEKTQAVCEATATLTGQVTRFLDAPGIDSLKAARESWRQAHQTYQQLTAVYQIAELPPPQQFNDRDPVDAHPMLPGYLDQVPNYPRSGLTFSEVPLTTEFLRKEHQSTDFYYLTLGFHPMESLLWPVGGRPAEATLANFQVSAPKPEGDRINAPQRRSDLLRIIAIALERDTQPLCQPQNQAYLITELADLSESPAKAAVRLERTLAGTVGDGLARWSQNPGGEDRNGMPIAHSPQARSDFAEYNATVRYLRNTWLPLLLKGDEETLTEAQQSLETLESRLAAIDQDQKPVDQAALTEARAALTEFSESLTELAFQGRAAEY</sequence>
<keyword evidence="6" id="KW-1185">Reference proteome</keyword>
<dbReference type="HOGENOM" id="CLU_731169_0_0_6"/>
<evidence type="ECO:0000313" key="6">
    <source>
        <dbReference type="Proteomes" id="UP000013165"/>
    </source>
</evidence>
<dbReference type="GO" id="GO:0030313">
    <property type="term" value="C:cell envelope"/>
    <property type="evidence" value="ECO:0007669"/>
    <property type="project" value="UniProtKB-SubCell"/>
</dbReference>
<keyword evidence="3" id="KW-0175">Coiled coil</keyword>
<evidence type="ECO:0000256" key="2">
    <source>
        <dbReference type="ARBA" id="ARBA00022729"/>
    </source>
</evidence>
<dbReference type="Proteomes" id="UP000013165">
    <property type="component" value="Unassembled WGS sequence"/>
</dbReference>
<dbReference type="Gene3D" id="1.20.1420.20">
    <property type="entry name" value="M75 peptidase, HXXE motif"/>
    <property type="match status" value="1"/>
</dbReference>
<evidence type="ECO:0000313" key="5">
    <source>
        <dbReference type="EMBL" id="ENO12590.1"/>
    </source>
</evidence>
<dbReference type="PROSITE" id="PS51257">
    <property type="entry name" value="PROKAR_LIPOPROTEIN"/>
    <property type="match status" value="1"/>
</dbReference>
<comment type="subcellular location">
    <subcellularLocation>
        <location evidence="1">Cell envelope</location>
    </subcellularLocation>
</comment>
<dbReference type="PATRIC" id="fig|626887.3.peg.2864"/>
<reference evidence="5 6" key="1">
    <citation type="journal article" date="2013" name="Genome Announc.">
        <title>Genome Sequence of the Polycyclic Aromatic Hydrocarbon-Degrading Bacterium Strain Marinobacter nanhaiticus D15-8WT.</title>
        <authorList>
            <person name="Cui Z."/>
            <person name="Gao W."/>
            <person name="Li Q."/>
            <person name="Xu G."/>
            <person name="Zheng L."/>
        </authorList>
    </citation>
    <scope>NUCLEOTIDE SEQUENCE [LARGE SCALE GENOMIC DNA]</scope>
    <source>
        <strain evidence="5 6">D15-8W</strain>
    </source>
</reference>
<name>N6VQV6_9GAMM</name>
<gene>
    <name evidence="5" type="ORF">J057_14350</name>
</gene>
<evidence type="ECO:0000259" key="4">
    <source>
        <dbReference type="Pfam" id="PF09375"/>
    </source>
</evidence>
<dbReference type="OrthoDB" id="9764688at2"/>
<dbReference type="eggNOG" id="COG3487">
    <property type="taxonomic scope" value="Bacteria"/>
</dbReference>